<organism evidence="2 3">
    <name type="scientific">Polycladomyces subterraneus</name>
    <dbReference type="NCBI Taxonomy" id="1016997"/>
    <lineage>
        <taxon>Bacteria</taxon>
        <taxon>Bacillati</taxon>
        <taxon>Bacillota</taxon>
        <taxon>Bacilli</taxon>
        <taxon>Bacillales</taxon>
        <taxon>Thermoactinomycetaceae</taxon>
        <taxon>Polycladomyces</taxon>
    </lineage>
</organism>
<gene>
    <name evidence="2" type="ORF">NWF35_06335</name>
</gene>
<evidence type="ECO:0008006" key="4">
    <source>
        <dbReference type="Google" id="ProtNLM"/>
    </source>
</evidence>
<proteinExistence type="predicted"/>
<evidence type="ECO:0000256" key="1">
    <source>
        <dbReference type="SAM" id="Phobius"/>
    </source>
</evidence>
<evidence type="ECO:0000313" key="3">
    <source>
        <dbReference type="Proteomes" id="UP001174196"/>
    </source>
</evidence>
<keyword evidence="1" id="KW-0812">Transmembrane</keyword>
<dbReference type="RefSeq" id="WP_301238238.1">
    <property type="nucleotide sequence ID" value="NZ_JANRHH010000029.1"/>
</dbReference>
<dbReference type="Proteomes" id="UP001174196">
    <property type="component" value="Unassembled WGS sequence"/>
</dbReference>
<keyword evidence="1" id="KW-1133">Transmembrane helix</keyword>
<name>A0ABT8IL63_9BACL</name>
<sequence length="187" mass="20975">MFKVLGNQKGGATTMWLMLLPAFLMIGLFFGSMFMVKISHSSAEVAADAGSIAATKKLDEWILPKLPLPTQGPVTIPGSTDRLGNEKIQEMLSKVDQQLLANIADQILKQKEQEMVEAVRYYVQKNGGDVHGKIIYPVEGGRIEVQARVRYRPLIFQDFFQDTYIQGSGMGPKREFLKLLPKRVINF</sequence>
<keyword evidence="1" id="KW-0472">Membrane</keyword>
<feature type="transmembrane region" description="Helical" evidence="1">
    <location>
        <begin position="15"/>
        <end position="36"/>
    </location>
</feature>
<keyword evidence="3" id="KW-1185">Reference proteome</keyword>
<evidence type="ECO:0000313" key="2">
    <source>
        <dbReference type="EMBL" id="MDN4593525.1"/>
    </source>
</evidence>
<dbReference type="EMBL" id="JANRHH010000029">
    <property type="protein sequence ID" value="MDN4593525.1"/>
    <property type="molecule type" value="Genomic_DNA"/>
</dbReference>
<comment type="caution">
    <text evidence="2">The sequence shown here is derived from an EMBL/GenBank/DDBJ whole genome shotgun (WGS) entry which is preliminary data.</text>
</comment>
<accession>A0ABT8IL63</accession>
<protein>
    <recommendedName>
        <fullName evidence="4">Flp pilus-assembly TadG-like N-terminal domain-containing protein</fullName>
    </recommendedName>
</protein>
<reference evidence="2" key="1">
    <citation type="submission" date="2022-08" db="EMBL/GenBank/DDBJ databases">
        <title>Polycladomyces zharkentsis sp. nov., a novel thermophilic CMC and starch-degrading bacterium isolated from a geothermal spring in Kazakhstan.</title>
        <authorList>
            <person name="Mashzhan A."/>
            <person name="Kistaubaeva A."/>
            <person name="Javier-Lopez R."/>
            <person name="Birkeland N.-K."/>
        </authorList>
    </citation>
    <scope>NUCLEOTIDE SEQUENCE</scope>
    <source>
        <strain evidence="2">KSR 13</strain>
    </source>
</reference>